<feature type="binding site" evidence="15">
    <location>
        <position position="1114"/>
    </location>
    <ligand>
        <name>Mg(2+)</name>
        <dbReference type="ChEBI" id="CHEBI:18420"/>
    </ligand>
</feature>
<keyword evidence="11 15" id="KW-0234">DNA repair</keyword>
<keyword evidence="10 15" id="KW-0238">DNA-binding</keyword>
<evidence type="ECO:0000313" key="20">
    <source>
        <dbReference type="Proteomes" id="UP001620339"/>
    </source>
</evidence>
<evidence type="ECO:0000256" key="14">
    <source>
        <dbReference type="ARBA" id="ARBA00048988"/>
    </source>
</evidence>
<keyword evidence="1 15" id="KW-0540">Nuclease</keyword>
<organism evidence="19 20">
    <name type="scientific">Rhodanobacter hydrolyticus</name>
    <dbReference type="NCBI Taxonomy" id="2250595"/>
    <lineage>
        <taxon>Bacteria</taxon>
        <taxon>Pseudomonadati</taxon>
        <taxon>Pseudomonadota</taxon>
        <taxon>Gammaproteobacteria</taxon>
        <taxon>Lysobacterales</taxon>
        <taxon>Rhodanobacteraceae</taxon>
        <taxon>Rhodanobacter</taxon>
    </lineage>
</organism>
<dbReference type="Gene3D" id="1.10.3170.10">
    <property type="entry name" value="Recbcd, chain B, domain 2"/>
    <property type="match status" value="1"/>
</dbReference>
<dbReference type="InterPro" id="IPR011335">
    <property type="entry name" value="Restrct_endonuc-II-like"/>
</dbReference>
<dbReference type="EC" id="5.6.2.4" evidence="15"/>
<dbReference type="HAMAP" id="MF_01485">
    <property type="entry name" value="RecB"/>
    <property type="match status" value="1"/>
</dbReference>
<keyword evidence="12 15" id="KW-0413">Isomerase</keyword>
<keyword evidence="7 15" id="KW-0269">Exonuclease</keyword>
<evidence type="ECO:0000256" key="3">
    <source>
        <dbReference type="ARBA" id="ARBA00022741"/>
    </source>
</evidence>
<dbReference type="InterPro" id="IPR038726">
    <property type="entry name" value="PDDEXK_AddAB-type"/>
</dbReference>
<dbReference type="GO" id="GO:0008854">
    <property type="term" value="F:exodeoxyribonuclease V activity"/>
    <property type="evidence" value="ECO:0007669"/>
    <property type="project" value="UniProtKB-EC"/>
</dbReference>
<evidence type="ECO:0000259" key="18">
    <source>
        <dbReference type="PROSITE" id="PS51217"/>
    </source>
</evidence>
<comment type="subunit">
    <text evidence="15">Heterotrimer of RecB, RecC and RecD. All subunits contribute to DNA-binding. Interacts with RecA.</text>
</comment>
<dbReference type="Proteomes" id="UP001620339">
    <property type="component" value="Unassembled WGS sequence"/>
</dbReference>
<dbReference type="SUPFAM" id="SSF52540">
    <property type="entry name" value="P-loop containing nucleoside triphosphate hydrolases"/>
    <property type="match status" value="1"/>
</dbReference>
<dbReference type="InterPro" id="IPR014017">
    <property type="entry name" value="DNA_helicase_UvrD-like_C"/>
</dbReference>
<comment type="miscellaneous">
    <text evidence="15">In the RecBCD complex, RecB has a slow 3'-5' helicase, an exonuclease activity and loads RecA onto ssDNA, RecD has a fast 5'-3' helicase activity, while RecC stimulates the ATPase and processivity of the RecB helicase and contributes to recognition of the Chi site.</text>
</comment>
<feature type="region of interest" description="DNA-binding and helicase activity, interacts with RecC" evidence="15">
    <location>
        <begin position="1"/>
        <end position="869"/>
    </location>
</feature>
<comment type="catalytic activity">
    <reaction evidence="13 15">
        <text>Couples ATP hydrolysis with the unwinding of duplex DNA by translocating in the 3'-5' direction.</text>
        <dbReference type="EC" id="5.6.2.4"/>
    </reaction>
</comment>
<name>A0ABW8JCN1_9GAMM</name>
<comment type="cofactor">
    <cofactor evidence="15">
        <name>Mg(2+)</name>
        <dbReference type="ChEBI" id="CHEBI:18420"/>
    </cofactor>
    <text evidence="15">Binds 1 Mg(2+) ion per subunit.</text>
</comment>
<dbReference type="InterPro" id="IPR004586">
    <property type="entry name" value="RecB"/>
</dbReference>
<evidence type="ECO:0000256" key="7">
    <source>
        <dbReference type="ARBA" id="ARBA00022839"/>
    </source>
</evidence>
<evidence type="ECO:0000256" key="8">
    <source>
        <dbReference type="ARBA" id="ARBA00022840"/>
    </source>
</evidence>
<sequence>MSSTQALDPLRLPLAGTQLIEASAGTGKTWTIAALYLRLVLGHGGGTPLLPAQILVMTFTKAATAELRERIRTRLAEAAEAFRGKRPPDDFLTTLIADYPDAEQRARAARQLELAAQWMDEAAVFTIHGWCQRMLSQHAFASGEAAASDEVTDEAELLAEAVRDYWRGHVFTLGREAAAVFLGAWKTPADLQKALAPLLPHAGRLQLGGQPLPAPRAPKDLLDAPAGALHEAEATARQTWLAAVDAIEAMLLTASETKVLKGNLVVPKNLPGHLATMRAWAQGNELDDDTLARFTQPRLVECTAKDRQAPSHPAFAALEHLQARRAETSALPPLLLAHAAPWVAQHMDEARRRLAQLGYDDMLKRLDAALHGATGDALAQLIATQYPVALVDEFQDTDPLQWRILQRCYVGVEGKALLLIGDPKQAIYGFRGADIHTYLVAREQANEPHWTLGTNHRSTEALVKAVNRVFLFADQYDDGAFGFGKALPFIAVDAKGRKEQLRLDGGNLPAMQMAVHASTSTLSSGVWRETMAEHAAVQLVTWLAAAQQGRCGFADEDGQLSSLQPGDIAILVRDRHDAAAMRTALHARGLAHVYLSDNQSVYASTEAAELLAWLAACAQPGNDRAMRAALATPCMGQSVAELERLNTDEAHWETCGEHFRQLHALWQRHGVLAMLHELLHRFGVPARLLARVDGERALTNLLHLAELLQQAATGLDGEHALIRHLAAQIANPVGGEAAEEQIVRLESEAALIKIVTIHKSKGLEYPVVLLPFVCGFRETSDKKPLLWHDMHGAAHFDLRPDADAWKQAEAERLQEDLRLLYVALTRARHLCWLGVACLKNGNGKASELHKSAFGYVLAGGQPIEPAELRTRVDQLAEGQPAIDVAELPEQGDTQRYLPQGNAMQPRDARRCTLTSHTPWWIASYSALAQHDEATPHAAPETAAQSTLAETAHADAAADTTPAAQGIHAFDRGAAPGTFLHELLEHCAEEGFARAAAPSPLLLETIARRCQAHNWKRWIAPLSTWLPTLLRTPLPLSSGDAMPLAALTDPQRYRAELEFWFEARHVQAQALDQLVTTHTLAGAPRPAIAPKLVNGMLKGFIDLVFEHEGRWYVADYKSNWLGRDAGAYTVEAMRESVLQSRYDLQYAIYTLALHRQLKARLSGYDYERHMGGVLYLYLRGVDGDGHGVHRERLPFELVDALDKLFAKGDIAHAA</sequence>
<dbReference type="Pfam" id="PF13361">
    <property type="entry name" value="UvrD_C"/>
    <property type="match status" value="1"/>
</dbReference>
<dbReference type="PANTHER" id="PTHR11070">
    <property type="entry name" value="UVRD / RECB / PCRA DNA HELICASE FAMILY MEMBER"/>
    <property type="match status" value="1"/>
</dbReference>
<feature type="active site" description="For nuclease activity" evidence="15">
    <location>
        <position position="1114"/>
    </location>
</feature>
<evidence type="ECO:0000256" key="16">
    <source>
        <dbReference type="PROSITE-ProRule" id="PRU00560"/>
    </source>
</evidence>
<keyword evidence="5 15" id="KW-0378">Hydrolase</keyword>
<evidence type="ECO:0000256" key="6">
    <source>
        <dbReference type="ARBA" id="ARBA00022806"/>
    </source>
</evidence>
<comment type="domain">
    <text evidence="15">The N-terminal DNA-binding domain is a ssDNA-dependent ATPase and has ATP-dependent 3'-5' helicase function. This domain interacts with RecC.</text>
</comment>
<keyword evidence="20" id="KW-1185">Reference proteome</keyword>
<dbReference type="CDD" id="cd22352">
    <property type="entry name" value="RecB_C-like"/>
    <property type="match status" value="1"/>
</dbReference>
<keyword evidence="8 15" id="KW-0067">ATP-binding</keyword>
<protein>
    <recommendedName>
        <fullName evidence="15">RecBCD enzyme subunit RecB</fullName>
        <ecNumber evidence="15">3.1.11.5</ecNumber>
        <ecNumber evidence="15">5.6.2.4</ecNumber>
    </recommendedName>
    <alternativeName>
        <fullName evidence="15">DNA 3'-5' helicase subunit RecB</fullName>
    </alternativeName>
    <alternativeName>
        <fullName evidence="15">Exonuclease V subunit RecB</fullName>
        <shortName evidence="15">ExoV subunit RecB</shortName>
    </alternativeName>
    <alternativeName>
        <fullName evidence="15">Helicase/nuclease RecBCD subunit RecB</fullName>
    </alternativeName>
</protein>
<feature type="domain" description="UvrD-like helicase ATP-binding" evidence="17">
    <location>
        <begin position="1"/>
        <end position="459"/>
    </location>
</feature>
<feature type="region of interest" description="Nuclease activity, interacts with RecD and RecA" evidence="15">
    <location>
        <begin position="918"/>
        <end position="1213"/>
    </location>
</feature>
<evidence type="ECO:0000256" key="5">
    <source>
        <dbReference type="ARBA" id="ARBA00022801"/>
    </source>
</evidence>
<comment type="caution">
    <text evidence="19">The sequence shown here is derived from an EMBL/GenBank/DDBJ whole genome shotgun (WGS) entry which is preliminary data.</text>
</comment>
<dbReference type="Pfam" id="PF12705">
    <property type="entry name" value="PDDEXK_1"/>
    <property type="match status" value="1"/>
</dbReference>
<evidence type="ECO:0000256" key="4">
    <source>
        <dbReference type="ARBA" id="ARBA00022763"/>
    </source>
</evidence>
<dbReference type="InterPro" id="IPR014016">
    <property type="entry name" value="UvrD-like_ATP-bd"/>
</dbReference>
<dbReference type="PROSITE" id="PS51217">
    <property type="entry name" value="UVRD_HELICASE_CTER"/>
    <property type="match status" value="1"/>
</dbReference>
<evidence type="ECO:0000313" key="19">
    <source>
        <dbReference type="EMBL" id="MFK2879259.1"/>
    </source>
</evidence>
<evidence type="ECO:0000256" key="13">
    <source>
        <dbReference type="ARBA" id="ARBA00034617"/>
    </source>
</evidence>
<dbReference type="EC" id="3.1.11.5" evidence="15"/>
<feature type="domain" description="UvrD-like helicase C-terminal" evidence="18">
    <location>
        <begin position="480"/>
        <end position="762"/>
    </location>
</feature>
<comment type="domain">
    <text evidence="15">The C-terminal domain has nuclease activity and interacts with RecD. It interacts with RecA, facilitating its loading onto ssDNA.</text>
</comment>
<keyword evidence="4 15" id="KW-0227">DNA damage</keyword>
<comment type="catalytic activity">
    <reaction evidence="14 15">
        <text>ATP + H2O = ADP + phosphate + H(+)</text>
        <dbReference type="Rhea" id="RHEA:13065"/>
        <dbReference type="ChEBI" id="CHEBI:15377"/>
        <dbReference type="ChEBI" id="CHEBI:15378"/>
        <dbReference type="ChEBI" id="CHEBI:30616"/>
        <dbReference type="ChEBI" id="CHEBI:43474"/>
        <dbReference type="ChEBI" id="CHEBI:456216"/>
        <dbReference type="EC" id="5.6.2.4"/>
    </reaction>
</comment>
<evidence type="ECO:0000259" key="17">
    <source>
        <dbReference type="PROSITE" id="PS51198"/>
    </source>
</evidence>
<dbReference type="EMBL" id="JADIKK010000008">
    <property type="protein sequence ID" value="MFK2879259.1"/>
    <property type="molecule type" value="Genomic_DNA"/>
</dbReference>
<evidence type="ECO:0000256" key="10">
    <source>
        <dbReference type="ARBA" id="ARBA00023125"/>
    </source>
</evidence>
<evidence type="ECO:0000256" key="11">
    <source>
        <dbReference type="ARBA" id="ARBA00023204"/>
    </source>
</evidence>
<dbReference type="RefSeq" id="WP_404616086.1">
    <property type="nucleotide sequence ID" value="NZ_JADIKK010000008.1"/>
</dbReference>
<dbReference type="NCBIfam" id="TIGR00609">
    <property type="entry name" value="recB"/>
    <property type="match status" value="1"/>
</dbReference>
<dbReference type="InterPro" id="IPR000212">
    <property type="entry name" value="DNA_helicase_UvrD/REP"/>
</dbReference>
<keyword evidence="9 15" id="KW-0460">Magnesium</keyword>
<reference evidence="19 20" key="1">
    <citation type="submission" date="2020-10" db="EMBL/GenBank/DDBJ databases">
        <title>Phylogeny of dyella-like bacteria.</title>
        <authorList>
            <person name="Fu J."/>
        </authorList>
    </citation>
    <scope>NUCLEOTIDE SEQUENCE [LARGE SCALE GENOMIC DNA]</scope>
    <source>
        <strain evidence="19 20">KACC 19113</strain>
    </source>
</reference>
<evidence type="ECO:0000256" key="15">
    <source>
        <dbReference type="HAMAP-Rule" id="MF_01485"/>
    </source>
</evidence>
<proteinExistence type="inferred from homology"/>
<gene>
    <name evidence="15 19" type="primary">recB</name>
    <name evidence="19" type="ORF">ISP25_19485</name>
</gene>
<dbReference type="Gene3D" id="3.90.320.10">
    <property type="match status" value="1"/>
</dbReference>
<keyword evidence="3 15" id="KW-0547">Nucleotide-binding</keyword>
<dbReference type="PROSITE" id="PS51198">
    <property type="entry name" value="UVRD_HELICASE_ATP_BIND"/>
    <property type="match status" value="1"/>
</dbReference>
<keyword evidence="6 15" id="KW-0347">Helicase</keyword>
<dbReference type="Gene3D" id="1.10.486.10">
    <property type="entry name" value="PCRA, domain 4"/>
    <property type="match status" value="1"/>
</dbReference>
<comment type="catalytic activity">
    <reaction evidence="15">
        <text>Exonucleolytic cleavage (in the presence of ATP) in either 5'- to 3'- or 3'- to 5'-direction to yield 5'-phosphooligonucleotides.</text>
        <dbReference type="EC" id="3.1.11.5"/>
    </reaction>
</comment>
<dbReference type="InterPro" id="IPR011604">
    <property type="entry name" value="PDDEXK-like_dom_sf"/>
</dbReference>
<dbReference type="Pfam" id="PF00580">
    <property type="entry name" value="UvrD-helicase"/>
    <property type="match status" value="1"/>
</dbReference>
<feature type="binding site" evidence="15">
    <location>
        <position position="980"/>
    </location>
    <ligand>
        <name>Mg(2+)</name>
        <dbReference type="ChEBI" id="CHEBI:18420"/>
    </ligand>
</feature>
<feature type="binding site" evidence="15">
    <location>
        <position position="1101"/>
    </location>
    <ligand>
        <name>Mg(2+)</name>
        <dbReference type="ChEBI" id="CHEBI:18420"/>
    </ligand>
</feature>
<keyword evidence="2 15" id="KW-0479">Metal-binding</keyword>
<accession>A0ABW8JCN1</accession>
<evidence type="ECO:0000256" key="9">
    <source>
        <dbReference type="ARBA" id="ARBA00022842"/>
    </source>
</evidence>
<dbReference type="Gene3D" id="3.40.50.300">
    <property type="entry name" value="P-loop containing nucleotide triphosphate hydrolases"/>
    <property type="match status" value="2"/>
</dbReference>
<dbReference type="InterPro" id="IPR027417">
    <property type="entry name" value="P-loop_NTPase"/>
</dbReference>
<feature type="binding site" evidence="16">
    <location>
        <begin position="22"/>
        <end position="29"/>
    </location>
    <ligand>
        <name>ATP</name>
        <dbReference type="ChEBI" id="CHEBI:30616"/>
    </ligand>
</feature>
<dbReference type="SUPFAM" id="SSF52980">
    <property type="entry name" value="Restriction endonuclease-like"/>
    <property type="match status" value="1"/>
</dbReference>
<evidence type="ECO:0000256" key="2">
    <source>
        <dbReference type="ARBA" id="ARBA00022723"/>
    </source>
</evidence>
<dbReference type="PANTHER" id="PTHR11070:SF23">
    <property type="entry name" value="RECBCD ENZYME SUBUNIT RECB"/>
    <property type="match status" value="1"/>
</dbReference>
<evidence type="ECO:0000256" key="1">
    <source>
        <dbReference type="ARBA" id="ARBA00022722"/>
    </source>
</evidence>
<evidence type="ECO:0000256" key="12">
    <source>
        <dbReference type="ARBA" id="ARBA00023235"/>
    </source>
</evidence>
<comment type="similarity">
    <text evidence="15">Belongs to the helicase family. UvrD subfamily.</text>
</comment>
<comment type="function">
    <text evidence="15">A helicase/nuclease that prepares dsDNA breaks (DSB) for recombinational DNA repair. Binds to DSBs and unwinds DNA via a highly rapid and processive ATP-dependent bidirectional helicase activity. Unwinds dsDNA until it encounters a Chi (crossover hotspot instigator) sequence from the 3' direction. Cuts ssDNA a few nucleotides 3' to the Chi site. The properties and activities of the enzyme are changed at Chi. The Chi-altered holoenzyme produces a long 3'-ssDNA overhang and facilitates RecA-binding to the ssDNA for homologous DNA recombination and repair. Holoenzyme degrades any linearized DNA that is unable to undergo homologous recombination. In the holoenzyme this subunit contributes ATPase, 3'-5' helicase, exonuclease activity and loads RecA onto ssDNA.</text>
</comment>